<dbReference type="PANTHER" id="PTHR17204">
    <property type="entry name" value="PRE-MRNA PROCESSING PROTEIN PRP39-RELATED"/>
    <property type="match status" value="1"/>
</dbReference>
<dbReference type="InterPro" id="IPR011990">
    <property type="entry name" value="TPR-like_helical_dom_sf"/>
</dbReference>
<name>A0A914HCS5_GLORO</name>
<keyword evidence="5" id="KW-0539">Nucleus</keyword>
<dbReference type="GO" id="GO:0071004">
    <property type="term" value="C:U2-type prespliceosome"/>
    <property type="evidence" value="ECO:0007669"/>
    <property type="project" value="TreeGrafter"/>
</dbReference>
<organism evidence="8 9">
    <name type="scientific">Globodera rostochiensis</name>
    <name type="common">Golden nematode worm</name>
    <name type="synonym">Heterodera rostochiensis</name>
    <dbReference type="NCBI Taxonomy" id="31243"/>
    <lineage>
        <taxon>Eukaryota</taxon>
        <taxon>Metazoa</taxon>
        <taxon>Ecdysozoa</taxon>
        <taxon>Nematoda</taxon>
        <taxon>Chromadorea</taxon>
        <taxon>Rhabditida</taxon>
        <taxon>Tylenchina</taxon>
        <taxon>Tylenchomorpha</taxon>
        <taxon>Tylenchoidea</taxon>
        <taxon>Heteroderidae</taxon>
        <taxon>Heteroderinae</taxon>
        <taxon>Globodera</taxon>
    </lineage>
</organism>
<evidence type="ECO:0000313" key="9">
    <source>
        <dbReference type="WBParaSite" id="Gr19_v10_g15418.t3"/>
    </source>
</evidence>
<dbReference type="GO" id="GO:0000243">
    <property type="term" value="C:commitment complex"/>
    <property type="evidence" value="ECO:0007669"/>
    <property type="project" value="TreeGrafter"/>
</dbReference>
<comment type="similarity">
    <text evidence="6">Belongs to the PRP39 family.</text>
</comment>
<dbReference type="WBParaSite" id="Gr19_v10_g15418.t3">
    <property type="protein sequence ID" value="Gr19_v10_g15418.t3"/>
    <property type="gene ID" value="Gr19_v10_g15418"/>
</dbReference>
<keyword evidence="2" id="KW-0507">mRNA processing</keyword>
<keyword evidence="4" id="KW-0508">mRNA splicing</keyword>
<protein>
    <submittedName>
        <fullName evidence="9">Suppressor of forked domain-containing protein</fullName>
    </submittedName>
</protein>
<dbReference type="Pfam" id="PF23240">
    <property type="entry name" value="HAT_PRP39_N"/>
    <property type="match status" value="1"/>
</dbReference>
<dbReference type="AlphaFoldDB" id="A0A914HCS5"/>
<evidence type="ECO:0000256" key="7">
    <source>
        <dbReference type="SAM" id="MobiDB-lite"/>
    </source>
</evidence>
<dbReference type="Pfam" id="PF23241">
    <property type="entry name" value="HAT_PRP39_C"/>
    <property type="match status" value="1"/>
</dbReference>
<dbReference type="InterPro" id="IPR003107">
    <property type="entry name" value="HAT"/>
</dbReference>
<keyword evidence="8" id="KW-1185">Reference proteome</keyword>
<evidence type="ECO:0000256" key="2">
    <source>
        <dbReference type="ARBA" id="ARBA00022664"/>
    </source>
</evidence>
<dbReference type="GO" id="GO:0005685">
    <property type="term" value="C:U1 snRNP"/>
    <property type="evidence" value="ECO:0007669"/>
    <property type="project" value="TreeGrafter"/>
</dbReference>
<dbReference type="PANTHER" id="PTHR17204:SF5">
    <property type="entry name" value="PRE-MRNA-PROCESSING FACTOR 39"/>
    <property type="match status" value="1"/>
</dbReference>
<evidence type="ECO:0000256" key="3">
    <source>
        <dbReference type="ARBA" id="ARBA00022737"/>
    </source>
</evidence>
<dbReference type="SUPFAM" id="SSF48452">
    <property type="entry name" value="TPR-like"/>
    <property type="match status" value="2"/>
</dbReference>
<evidence type="ECO:0000256" key="4">
    <source>
        <dbReference type="ARBA" id="ARBA00023187"/>
    </source>
</evidence>
<dbReference type="GO" id="GO:0000395">
    <property type="term" value="P:mRNA 5'-splice site recognition"/>
    <property type="evidence" value="ECO:0007669"/>
    <property type="project" value="TreeGrafter"/>
</dbReference>
<dbReference type="GO" id="GO:0030627">
    <property type="term" value="F:pre-mRNA 5'-splice site binding"/>
    <property type="evidence" value="ECO:0007669"/>
    <property type="project" value="TreeGrafter"/>
</dbReference>
<evidence type="ECO:0000256" key="6">
    <source>
        <dbReference type="ARBA" id="ARBA00038019"/>
    </source>
</evidence>
<dbReference type="InterPro" id="IPR059164">
    <property type="entry name" value="HAT_PRP39_C"/>
</dbReference>
<dbReference type="Proteomes" id="UP000887572">
    <property type="component" value="Unplaced"/>
</dbReference>
<dbReference type="Gene3D" id="1.25.40.10">
    <property type="entry name" value="Tetratricopeptide repeat domain"/>
    <property type="match status" value="2"/>
</dbReference>
<comment type="subcellular location">
    <subcellularLocation>
        <location evidence="1">Nucleus</location>
    </subcellularLocation>
</comment>
<accession>A0A914HCS5</accession>
<reference evidence="9" key="1">
    <citation type="submission" date="2022-11" db="UniProtKB">
        <authorList>
            <consortium name="WormBaseParasite"/>
        </authorList>
    </citation>
    <scope>IDENTIFICATION</scope>
</reference>
<dbReference type="FunFam" id="1.25.40.10:FF:000091">
    <property type="entry name" value="Pre-mRNA-processing factor 39"/>
    <property type="match status" value="1"/>
</dbReference>
<dbReference type="SMART" id="SM00386">
    <property type="entry name" value="HAT"/>
    <property type="match status" value="6"/>
</dbReference>
<proteinExistence type="inferred from homology"/>
<feature type="region of interest" description="Disordered" evidence="7">
    <location>
        <begin position="55"/>
        <end position="87"/>
    </location>
</feature>
<evidence type="ECO:0000256" key="5">
    <source>
        <dbReference type="ARBA" id="ARBA00023242"/>
    </source>
</evidence>
<evidence type="ECO:0000256" key="1">
    <source>
        <dbReference type="ARBA" id="ARBA00004123"/>
    </source>
</evidence>
<evidence type="ECO:0000313" key="8">
    <source>
        <dbReference type="Proteomes" id="UP000887572"/>
    </source>
</evidence>
<keyword evidence="3" id="KW-0677">Repeat</keyword>
<sequence>MLAVAFVTGTEMAALKRRRTEMAALKRLQQISEIRDLDSRKISVGISISPGSNKKHENKFYNMRNTSISPIRNHRHRSRSRERDDGNSFEQAMLQQALKAVKEDQYDFDAWTRLLKIVEKVNDEKQARNAFDGFLRRYPYCYGYWKKYADFERSNKHYEKCLTVFERGLESIPLSVDLWLAYIAYVKEIAQGQRQATSKIRDVYTRALEACGLEFRSDKLWVEFIDWELANAELDKAMVLFDVLIVTPTALYASHFEKFKNFVHAHEPDQILSPEEYNEITDIVFPCVRDLLDGQPMFFVEEFEDDSIPAEGDNVEAVQPKLVRRRKHNEHALRAFREEIVQRRQQRYLENEGEVSIRWNYENAIKRPYFHVKPLEREQLRNWYAYLDFEIRTKKKSRILFLFERCVIACANYEEMWIKFANYLLAIDDNAAARSIYKRATAIHCPRKPGIHLAYSGFEEKQGDVEMASTILSEFDRRHPEYVAVNIRLLAIERRKIAKMENPDYSGLVAKYERLIQEAATTSRKIASFWALKLARFHTRFRHDRKLAKKVLKEAISKDKDNVQLYLALVDLAYSSSHSRDSEIVAAFDAAIDSKDLSAEERFQFSMRKLEFLEELGNDVGRVTLHIEKHLAFEKSFEIAPSMTIFHGKKMPLHKEIVPQQLVMSNPPPQQNSTITNNIIINASVTNSANIEPKMEPSIEGAVGNGGAEVGDGIAGGEEGDDLPIHRLRLTNLSFIDRLGGADSPVRSHRTSLAGALLFVSDSVPAAAPAIGTFSGYFQKYDDDQFVYLKEINSGICPSSLL</sequence>